<evidence type="ECO:0000259" key="7">
    <source>
        <dbReference type="Pfam" id="PF22770"/>
    </source>
</evidence>
<evidence type="ECO:0000256" key="1">
    <source>
        <dbReference type="ARBA" id="ARBA00004123"/>
    </source>
</evidence>
<evidence type="ECO:0000256" key="2">
    <source>
        <dbReference type="ARBA" id="ARBA00022694"/>
    </source>
</evidence>
<keyword evidence="8" id="KW-1185">Reference proteome</keyword>
<feature type="domain" description="POP1 C-terminal" evidence="7">
    <location>
        <begin position="709"/>
        <end position="903"/>
    </location>
</feature>
<dbReference type="InterPro" id="IPR039182">
    <property type="entry name" value="Pop1"/>
</dbReference>
<keyword evidence="3" id="KW-0539">Nucleus</keyword>
<dbReference type="PANTHER" id="PTHR22731:SF3">
    <property type="entry name" value="RIBONUCLEASES P_MRP PROTEIN SUBUNIT POP1"/>
    <property type="match status" value="1"/>
</dbReference>
<evidence type="ECO:0000256" key="4">
    <source>
        <dbReference type="SAM" id="MobiDB-lite"/>
    </source>
</evidence>
<dbReference type="Pfam" id="PF06978">
    <property type="entry name" value="POP1_N"/>
    <property type="match status" value="2"/>
</dbReference>
<dbReference type="InterPro" id="IPR009723">
    <property type="entry name" value="Pop1_N"/>
</dbReference>
<proteinExistence type="predicted"/>
<dbReference type="Pfam" id="PF08170">
    <property type="entry name" value="POPLD"/>
    <property type="match status" value="1"/>
</dbReference>
<name>A0ABM0K8K6_APLCA</name>
<gene>
    <name evidence="9" type="primary">LOC101849807</name>
</gene>
<dbReference type="PANTHER" id="PTHR22731">
    <property type="entry name" value="RIBONUCLEASES P/MRP PROTEIN SUBUNIT POP1"/>
    <property type="match status" value="1"/>
</dbReference>
<keyword evidence="2" id="KW-0819">tRNA processing</keyword>
<organism evidence="8 9">
    <name type="scientific">Aplysia californica</name>
    <name type="common">California sea hare</name>
    <dbReference type="NCBI Taxonomy" id="6500"/>
    <lineage>
        <taxon>Eukaryota</taxon>
        <taxon>Metazoa</taxon>
        <taxon>Spiralia</taxon>
        <taxon>Lophotrochozoa</taxon>
        <taxon>Mollusca</taxon>
        <taxon>Gastropoda</taxon>
        <taxon>Heterobranchia</taxon>
        <taxon>Euthyneura</taxon>
        <taxon>Tectipleura</taxon>
        <taxon>Aplysiida</taxon>
        <taxon>Aplysioidea</taxon>
        <taxon>Aplysiidae</taxon>
        <taxon>Aplysia</taxon>
    </lineage>
</organism>
<dbReference type="Gene3D" id="3.30.1360.120">
    <property type="entry name" value="Probable tRNA modification gtpase trme, domain 1"/>
    <property type="match status" value="1"/>
</dbReference>
<dbReference type="Pfam" id="PF22770">
    <property type="entry name" value="POP1_C"/>
    <property type="match status" value="1"/>
</dbReference>
<comment type="subcellular location">
    <subcellularLocation>
        <location evidence="1">Nucleus</location>
    </subcellularLocation>
</comment>
<dbReference type="Proteomes" id="UP000694888">
    <property type="component" value="Unplaced"/>
</dbReference>
<evidence type="ECO:0000259" key="5">
    <source>
        <dbReference type="Pfam" id="PF06978"/>
    </source>
</evidence>
<dbReference type="RefSeq" id="XP_005111375.1">
    <property type="nucleotide sequence ID" value="XM_005111318.3"/>
</dbReference>
<dbReference type="InterPro" id="IPR055079">
    <property type="entry name" value="POP1_C"/>
</dbReference>
<feature type="domain" description="POPLD" evidence="6">
    <location>
        <begin position="514"/>
        <end position="603"/>
    </location>
</feature>
<evidence type="ECO:0000259" key="6">
    <source>
        <dbReference type="Pfam" id="PF08170"/>
    </source>
</evidence>
<reference evidence="9" key="1">
    <citation type="submission" date="2025-08" db="UniProtKB">
        <authorList>
            <consortium name="RefSeq"/>
        </authorList>
    </citation>
    <scope>IDENTIFICATION</scope>
</reference>
<feature type="domain" description="Pop1 N-terminal" evidence="5">
    <location>
        <begin position="43"/>
        <end position="114"/>
    </location>
</feature>
<evidence type="ECO:0000313" key="9">
    <source>
        <dbReference type="RefSeq" id="XP_005111375.1"/>
    </source>
</evidence>
<feature type="region of interest" description="Disordered" evidence="4">
    <location>
        <begin position="742"/>
        <end position="799"/>
    </location>
</feature>
<feature type="domain" description="Pop1 N-terminal" evidence="5">
    <location>
        <begin position="122"/>
        <end position="189"/>
    </location>
</feature>
<dbReference type="InterPro" id="IPR027266">
    <property type="entry name" value="TrmE/GcvT-like"/>
</dbReference>
<accession>A0ABM0K8K6</accession>
<sequence>MQTERKRKAGDSLLVSTAEKQPKMSPGRKKELQIVKDVNVQSYIQSRAVEVRAFTELVKNVGGNHTAFQKLPRHMRRRAMSHNIKRVPRRLHEVVKAELERTKAPAKRPSRRYRRRPSNLLSEYERRKRRIGWLETHIWHAKRFKMVEKWGYRLALHPCDKSVRACYRAVNMHCMMQDVSFESYIEVKGSREDILSGLSHITSQESGPTFASKMTSAGTRQGLVTLYSFDSYPRGCIGQVTYLWKGRKIADGESEDESLLWICCHPSFYSQAMSELRKCFPVSESQDGINGCENGNDGVPASPLVRVTSLKDQLVTLRLYGPGSNTVLAEVLRPASVVPAQSEGSAGTTGKVESERNNPAMWWKEYYSSEATRGDLDRQIEVWSRLKLCRSPAESPPHSVIAVTVRDPRVLLPPKRQKVASSNTGSVCAQLPSELFSPEVSSSPLWDVSVRQTVKSSKMAEKELNKLKGQQLIPGSELDLGDEESRIPVLLIQRPGIPSSPSLSSSSQAGYASGWDVVIPGGWAMAFWVAFVYRGARVGGLREAQSVWLQAGQLSAPGDFPDSRAGLSEINAELGDLKTRHERRPPAKRPNYTKLGMLFPFEYKAGELVKIWTAKVVENLPGVVLNSQYVLDGNNDNGVVVLRERKLLCLLDSVLANPSRFLKYGLTSMSKNNNKNNNKNCEQNESGNIYSQLSRYAAGKRLLDNFLSALVPVSFHMLLRGVPYFRGHVCLPSDDDLRTLDGDKSYGGPVENLHKDPGRSVRKAERKERLKLRRKKQKGRKTNAGSSVKGEETSGSHSSAFVVQSLDLLNRTAQETLKTQEVQSAPQQHEEKLDVLTQTGRPIIGFVRKGDFDLGRGQGSGVAFCSVAALLELVEQQKARTRSLVLVRNPSSLQFRFASLSIAM</sequence>
<feature type="compositionally biased region" description="Basic residues" evidence="4">
    <location>
        <begin position="769"/>
        <end position="781"/>
    </location>
</feature>
<feature type="compositionally biased region" description="Basic and acidic residues" evidence="4">
    <location>
        <begin position="752"/>
        <end position="768"/>
    </location>
</feature>
<evidence type="ECO:0000256" key="3">
    <source>
        <dbReference type="ARBA" id="ARBA00023242"/>
    </source>
</evidence>
<feature type="region of interest" description="Disordered" evidence="4">
    <location>
        <begin position="1"/>
        <end position="30"/>
    </location>
</feature>
<protein>
    <submittedName>
        <fullName evidence="9">Ribonucleases P/MRP protein subunit POP1</fullName>
    </submittedName>
</protein>
<dbReference type="InterPro" id="IPR012590">
    <property type="entry name" value="POPLD_dom"/>
</dbReference>
<dbReference type="GeneID" id="101849807"/>
<evidence type="ECO:0000313" key="8">
    <source>
        <dbReference type="Proteomes" id="UP000694888"/>
    </source>
</evidence>